<evidence type="ECO:0000313" key="12">
    <source>
        <dbReference type="Proteomes" id="UP000295788"/>
    </source>
</evidence>
<protein>
    <recommendedName>
        <fullName evidence="3">tRNA threonylcarbamoyladenosine biosynthesis protein TsaE</fullName>
    </recommendedName>
    <alternativeName>
        <fullName evidence="10">t(6)A37 threonylcarbamoyladenosine biosynthesis protein TsaE</fullName>
    </alternativeName>
</protein>
<evidence type="ECO:0000256" key="9">
    <source>
        <dbReference type="ARBA" id="ARBA00022842"/>
    </source>
</evidence>
<evidence type="ECO:0000256" key="4">
    <source>
        <dbReference type="ARBA" id="ARBA00022490"/>
    </source>
</evidence>
<comment type="similarity">
    <text evidence="2">Belongs to the TsaE family.</text>
</comment>
<comment type="subcellular location">
    <subcellularLocation>
        <location evidence="1">Cytoplasm</location>
    </subcellularLocation>
</comment>
<dbReference type="GO" id="GO:0005524">
    <property type="term" value="F:ATP binding"/>
    <property type="evidence" value="ECO:0007669"/>
    <property type="project" value="UniProtKB-KW"/>
</dbReference>
<dbReference type="PANTHER" id="PTHR33540:SF2">
    <property type="entry name" value="TRNA THREONYLCARBAMOYLADENOSINE BIOSYNTHESIS PROTEIN TSAE"/>
    <property type="match status" value="1"/>
</dbReference>
<dbReference type="GO" id="GO:0046872">
    <property type="term" value="F:metal ion binding"/>
    <property type="evidence" value="ECO:0007669"/>
    <property type="project" value="UniProtKB-KW"/>
</dbReference>
<evidence type="ECO:0000256" key="1">
    <source>
        <dbReference type="ARBA" id="ARBA00004496"/>
    </source>
</evidence>
<dbReference type="GO" id="GO:0005737">
    <property type="term" value="C:cytoplasm"/>
    <property type="evidence" value="ECO:0007669"/>
    <property type="project" value="UniProtKB-SubCell"/>
</dbReference>
<keyword evidence="7" id="KW-0547">Nucleotide-binding</keyword>
<name>A0A4R3K979_9BACI</name>
<evidence type="ECO:0000256" key="5">
    <source>
        <dbReference type="ARBA" id="ARBA00022694"/>
    </source>
</evidence>
<dbReference type="FunFam" id="3.40.50.300:FF:000777">
    <property type="entry name" value="tRNA (N6-adenosine(37)-N6)-threonylcarbamoyltransferase complex ATPase TsaE"/>
    <property type="match status" value="1"/>
</dbReference>
<evidence type="ECO:0000256" key="10">
    <source>
        <dbReference type="ARBA" id="ARBA00032441"/>
    </source>
</evidence>
<dbReference type="PANTHER" id="PTHR33540">
    <property type="entry name" value="TRNA THREONYLCARBAMOYLADENOSINE BIOSYNTHESIS PROTEIN TSAE"/>
    <property type="match status" value="1"/>
</dbReference>
<keyword evidence="8" id="KW-0067">ATP-binding</keyword>
<dbReference type="Pfam" id="PF02367">
    <property type="entry name" value="TsaE"/>
    <property type="match status" value="1"/>
</dbReference>
<keyword evidence="12" id="KW-1185">Reference proteome</keyword>
<dbReference type="Gene3D" id="3.40.50.300">
    <property type="entry name" value="P-loop containing nucleotide triphosphate hydrolases"/>
    <property type="match status" value="1"/>
</dbReference>
<dbReference type="AlphaFoldDB" id="A0A4R3K979"/>
<gene>
    <name evidence="11" type="ORF">EDD72_12035</name>
</gene>
<dbReference type="GO" id="GO:0002949">
    <property type="term" value="P:tRNA threonylcarbamoyladenosine modification"/>
    <property type="evidence" value="ECO:0007669"/>
    <property type="project" value="InterPro"/>
</dbReference>
<keyword evidence="6" id="KW-0479">Metal-binding</keyword>
<dbReference type="InterPro" id="IPR027417">
    <property type="entry name" value="P-loop_NTPase"/>
</dbReference>
<evidence type="ECO:0000256" key="2">
    <source>
        <dbReference type="ARBA" id="ARBA00007599"/>
    </source>
</evidence>
<evidence type="ECO:0000256" key="3">
    <source>
        <dbReference type="ARBA" id="ARBA00019010"/>
    </source>
</evidence>
<keyword evidence="5" id="KW-0819">tRNA processing</keyword>
<dbReference type="RefSeq" id="WP_132770141.1">
    <property type="nucleotide sequence ID" value="NZ_SMAB01000020.1"/>
</dbReference>
<dbReference type="OrthoDB" id="9815896at2"/>
<evidence type="ECO:0000313" key="11">
    <source>
        <dbReference type="EMBL" id="TCS79576.1"/>
    </source>
</evidence>
<keyword evidence="4" id="KW-0963">Cytoplasm</keyword>
<dbReference type="NCBIfam" id="TIGR00150">
    <property type="entry name" value="T6A_YjeE"/>
    <property type="match status" value="1"/>
</dbReference>
<sequence>MNPYQMITNNINETQEIAKRLAKYLKPGNVITLEGDLGAGKTSFTQGLAKGLEIQQTVNSPTFNIIKEYQGRLPLYHMDVYRLEDEHEDLGFEEYFFGEGVTVVEWAENIREFLPKELLNIKISRLEAENRRLIQFEPIGDQYRELCKEFFQHENIST</sequence>
<dbReference type="EMBL" id="SMAB01000020">
    <property type="protein sequence ID" value="TCS79576.1"/>
    <property type="molecule type" value="Genomic_DNA"/>
</dbReference>
<dbReference type="Proteomes" id="UP000295788">
    <property type="component" value="Unassembled WGS sequence"/>
</dbReference>
<evidence type="ECO:0000256" key="6">
    <source>
        <dbReference type="ARBA" id="ARBA00022723"/>
    </source>
</evidence>
<proteinExistence type="inferred from homology"/>
<evidence type="ECO:0000256" key="7">
    <source>
        <dbReference type="ARBA" id="ARBA00022741"/>
    </source>
</evidence>
<dbReference type="SUPFAM" id="SSF52540">
    <property type="entry name" value="P-loop containing nucleoside triphosphate hydrolases"/>
    <property type="match status" value="1"/>
</dbReference>
<reference evidence="11 12" key="1">
    <citation type="submission" date="2019-03" db="EMBL/GenBank/DDBJ databases">
        <title>Genomic Encyclopedia of Type Strains, Phase IV (KMG-IV): sequencing the most valuable type-strain genomes for metagenomic binning, comparative biology and taxonomic classification.</title>
        <authorList>
            <person name="Goeker M."/>
        </authorList>
    </citation>
    <scope>NUCLEOTIDE SEQUENCE [LARGE SCALE GENOMIC DNA]</scope>
    <source>
        <strain evidence="11 12">DSM 23802</strain>
    </source>
</reference>
<organism evidence="11 12">
    <name type="scientific">Tepidibacillus fermentans</name>
    <dbReference type="NCBI Taxonomy" id="1281767"/>
    <lineage>
        <taxon>Bacteria</taxon>
        <taxon>Bacillati</taxon>
        <taxon>Bacillota</taxon>
        <taxon>Bacilli</taxon>
        <taxon>Bacillales</taxon>
        <taxon>Bacillaceae</taxon>
        <taxon>Tepidibacillus</taxon>
    </lineage>
</organism>
<keyword evidence="9" id="KW-0460">Magnesium</keyword>
<evidence type="ECO:0000256" key="8">
    <source>
        <dbReference type="ARBA" id="ARBA00022840"/>
    </source>
</evidence>
<comment type="caution">
    <text evidence="11">The sequence shown here is derived from an EMBL/GenBank/DDBJ whole genome shotgun (WGS) entry which is preliminary data.</text>
</comment>
<accession>A0A4R3K979</accession>
<dbReference type="InterPro" id="IPR003442">
    <property type="entry name" value="T6A_TsaE"/>
</dbReference>